<dbReference type="HOGENOM" id="CLU_108795_0_1_11"/>
<dbReference type="Pfam" id="PF10722">
    <property type="entry name" value="YbjN"/>
    <property type="match status" value="1"/>
</dbReference>
<dbReference type="OrthoDB" id="3256964at2"/>
<evidence type="ECO:0000313" key="1">
    <source>
        <dbReference type="EMBL" id="ACV08701.1"/>
    </source>
</evidence>
<dbReference type="eggNOG" id="ENOG5032S8R">
    <property type="taxonomic scope" value="Bacteria"/>
</dbReference>
<dbReference type="STRING" id="471856.Jden_1045"/>
<name>C7R3G5_JONDD</name>
<organism evidence="1 2">
    <name type="scientific">Jonesia denitrificans (strain ATCC 14870 / DSM 20603 / BCRC 15368 / CIP 55.134 / JCM 11481 / NBRC 15587 / NCTC 10816 / Prevot 55134)</name>
    <name type="common">Listeria denitrificans</name>
    <dbReference type="NCBI Taxonomy" id="471856"/>
    <lineage>
        <taxon>Bacteria</taxon>
        <taxon>Bacillati</taxon>
        <taxon>Actinomycetota</taxon>
        <taxon>Actinomycetes</taxon>
        <taxon>Micrococcales</taxon>
        <taxon>Jonesiaceae</taxon>
        <taxon>Jonesia</taxon>
    </lineage>
</organism>
<accession>C7R3G5</accession>
<dbReference type="CDD" id="cd17511">
    <property type="entry name" value="YbjN_AmyR-like"/>
    <property type="match status" value="1"/>
</dbReference>
<protein>
    <recommendedName>
        <fullName evidence="3">Sensory transduction regulator</fullName>
    </recommendedName>
</protein>
<dbReference type="KEGG" id="jde:Jden_1045"/>
<dbReference type="AlphaFoldDB" id="C7R3G5"/>
<dbReference type="InterPro" id="IPR019660">
    <property type="entry name" value="Put_sensory_transdc_reg_YbjN"/>
</dbReference>
<evidence type="ECO:0008006" key="3">
    <source>
        <dbReference type="Google" id="ProtNLM"/>
    </source>
</evidence>
<dbReference type="EMBL" id="CP001706">
    <property type="protein sequence ID" value="ACV08701.1"/>
    <property type="molecule type" value="Genomic_DNA"/>
</dbReference>
<dbReference type="RefSeq" id="WP_015771329.1">
    <property type="nucleotide sequence ID" value="NC_013174.1"/>
</dbReference>
<gene>
    <name evidence="1" type="ordered locus">Jden_1045</name>
</gene>
<sequence>MTIRDLLSKLRGHTVQEAEHNDAVKRPVTPVTRERVAHVLTAAGYQHTRDSDGDIVGVWDGNTVWFLLLGPEETFLQVRSRWQRAIGPQGMDAALLAVSDWNRDHLWPKVFLREEGPQSWAAYTETTHDFCDGATSDQLDYYLHVALQTTAQFYDHMARTVLPDNPENDTDPPQT</sequence>
<keyword evidence="2" id="KW-1185">Reference proteome</keyword>
<reference evidence="1 2" key="1">
    <citation type="journal article" date="2009" name="Stand. Genomic Sci.">
        <title>Complete genome sequence of Jonesia denitrificans type strain (Prevot 55134).</title>
        <authorList>
            <person name="Pukall R."/>
            <person name="Gehrich-Schroter G."/>
            <person name="Lapidus A."/>
            <person name="Nolan M."/>
            <person name="Glavina Del Rio T."/>
            <person name="Lucas S."/>
            <person name="Chen F."/>
            <person name="Tice H."/>
            <person name="Pitluck S."/>
            <person name="Cheng J.F."/>
            <person name="Copeland A."/>
            <person name="Saunders E."/>
            <person name="Brettin T."/>
            <person name="Detter J.C."/>
            <person name="Bruce D."/>
            <person name="Goodwin L."/>
            <person name="Pati A."/>
            <person name="Ivanova N."/>
            <person name="Mavromatis K."/>
            <person name="Ovchinnikova G."/>
            <person name="Chen A."/>
            <person name="Palaniappan K."/>
            <person name="Land M."/>
            <person name="Hauser L."/>
            <person name="Chang Y.J."/>
            <person name="Jeffries C.D."/>
            <person name="Chain P."/>
            <person name="Goker M."/>
            <person name="Bristow J."/>
            <person name="Eisen J.A."/>
            <person name="Markowitz V."/>
            <person name="Hugenholtz P."/>
            <person name="Kyrpides N.C."/>
            <person name="Klenk H.P."/>
            <person name="Han C."/>
        </authorList>
    </citation>
    <scope>NUCLEOTIDE SEQUENCE [LARGE SCALE GENOMIC DNA]</scope>
    <source>
        <strain evidence="2">ATCC 14870 / DSM 20603 / BCRC 15368 / CIP 55.134 / JCM 11481 / NBRC 15587 / NCTC 10816 / Prevot 55134</strain>
    </source>
</reference>
<dbReference type="Proteomes" id="UP000000628">
    <property type="component" value="Chromosome"/>
</dbReference>
<proteinExistence type="predicted"/>
<evidence type="ECO:0000313" key="2">
    <source>
        <dbReference type="Proteomes" id="UP000000628"/>
    </source>
</evidence>